<proteinExistence type="predicted"/>
<dbReference type="Gene3D" id="3.90.320.10">
    <property type="match status" value="1"/>
</dbReference>
<evidence type="ECO:0000313" key="2">
    <source>
        <dbReference type="Proteomes" id="UP001597459"/>
    </source>
</evidence>
<dbReference type="Proteomes" id="UP001597459">
    <property type="component" value="Unassembled WGS sequence"/>
</dbReference>
<gene>
    <name evidence="1" type="ORF">ACFSTE_15945</name>
</gene>
<organism evidence="1 2">
    <name type="scientific">Aquimarina hainanensis</name>
    <dbReference type="NCBI Taxonomy" id="1578017"/>
    <lineage>
        <taxon>Bacteria</taxon>
        <taxon>Pseudomonadati</taxon>
        <taxon>Bacteroidota</taxon>
        <taxon>Flavobacteriia</taxon>
        <taxon>Flavobacteriales</taxon>
        <taxon>Flavobacteriaceae</taxon>
        <taxon>Aquimarina</taxon>
    </lineage>
</organism>
<name>A0ABW5NAQ4_9FLAO</name>
<protein>
    <submittedName>
        <fullName evidence="1">Uncharacterized protein</fullName>
    </submittedName>
</protein>
<accession>A0ABW5NAQ4</accession>
<dbReference type="InterPro" id="IPR011604">
    <property type="entry name" value="PDDEXK-like_dom_sf"/>
</dbReference>
<comment type="caution">
    <text evidence="1">The sequence shown here is derived from an EMBL/GenBank/DDBJ whole genome shotgun (WGS) entry which is preliminary data.</text>
</comment>
<dbReference type="EMBL" id="JBHULX010000033">
    <property type="protein sequence ID" value="MFD2592331.1"/>
    <property type="molecule type" value="Genomic_DNA"/>
</dbReference>
<sequence length="316" mass="36922">MNFDDYRFRPHSLVNIMSGVPKPLTANQENTLNDLLKKHNDPDAKKLTEKQIQTLGGLIERKNAKYILTDGAKKYLEKLVFECLVKRSSKITAKYLDKGLQKEDVAITTYSNVLNKLLLKNKERRKNKYLDGECDNKQSKIRDVKASWSYVTFPITDNTIKNKGYIWQLDGYMDLWELKESELVYVLVDTPDKLLNDEIRNLDRKHNILDHEGNVRNDSGKELIIETVCNHIFTLEGLKAFCENSSNVKLEWFEGVFVEIPEEMRVKVFQHSYCETRNKQMKEMIVLARKYMNEVLFSIPDNYKKLIELKNSLKAA</sequence>
<dbReference type="SUPFAM" id="SSF52980">
    <property type="entry name" value="Restriction endonuclease-like"/>
    <property type="match status" value="1"/>
</dbReference>
<dbReference type="RefSeq" id="WP_378256769.1">
    <property type="nucleotide sequence ID" value="NZ_JBHSJV010000001.1"/>
</dbReference>
<reference evidence="2" key="1">
    <citation type="journal article" date="2019" name="Int. J. Syst. Evol. Microbiol.">
        <title>The Global Catalogue of Microorganisms (GCM) 10K type strain sequencing project: providing services to taxonomists for standard genome sequencing and annotation.</title>
        <authorList>
            <consortium name="The Broad Institute Genomics Platform"/>
            <consortium name="The Broad Institute Genome Sequencing Center for Infectious Disease"/>
            <person name="Wu L."/>
            <person name="Ma J."/>
        </authorList>
    </citation>
    <scope>NUCLEOTIDE SEQUENCE [LARGE SCALE GENOMIC DNA]</scope>
    <source>
        <strain evidence="2">KCTC 42423</strain>
    </source>
</reference>
<dbReference type="InterPro" id="IPR011335">
    <property type="entry name" value="Restrct_endonuc-II-like"/>
</dbReference>
<keyword evidence="2" id="KW-1185">Reference proteome</keyword>
<evidence type="ECO:0000313" key="1">
    <source>
        <dbReference type="EMBL" id="MFD2592331.1"/>
    </source>
</evidence>